<evidence type="ECO:0008006" key="3">
    <source>
        <dbReference type="Google" id="ProtNLM"/>
    </source>
</evidence>
<protein>
    <recommendedName>
        <fullName evidence="3">Bacteriophage Mu Gam like protein</fullName>
    </recommendedName>
</protein>
<organism evidence="2">
    <name type="scientific">Limosilactobacillus fermentum 28-3-CHN</name>
    <dbReference type="NCBI Taxonomy" id="575599"/>
    <lineage>
        <taxon>Bacteria</taxon>
        <taxon>Bacillati</taxon>
        <taxon>Bacillota</taxon>
        <taxon>Bacilli</taxon>
        <taxon>Lactobacillales</taxon>
        <taxon>Lactobacillaceae</taxon>
        <taxon>Limosilactobacillus</taxon>
    </lineage>
</organism>
<dbReference type="HOGENOM" id="CLU_1608747_0_0_9"/>
<proteinExistence type="predicted"/>
<dbReference type="GO" id="GO:0042262">
    <property type="term" value="P:DNA protection"/>
    <property type="evidence" value="ECO:0007669"/>
    <property type="project" value="InterPro"/>
</dbReference>
<dbReference type="AlphaFoldDB" id="D0DUJ5"/>
<dbReference type="Pfam" id="PF07352">
    <property type="entry name" value="Phage_Mu_Gam"/>
    <property type="match status" value="1"/>
</dbReference>
<dbReference type="SUPFAM" id="SSF161266">
    <property type="entry name" value="Gam-like"/>
    <property type="match status" value="1"/>
</dbReference>
<name>D0DUJ5_LIMFE</name>
<dbReference type="RefSeq" id="WP_003685923.1">
    <property type="nucleotide sequence ID" value="NZ_GG704704.1"/>
</dbReference>
<evidence type="ECO:0000256" key="1">
    <source>
        <dbReference type="SAM" id="Coils"/>
    </source>
</evidence>
<sequence>MNEETEDKRLYSEDDLSKQLYRLRKLNEELATINARRQKELDETAAWYESEAKSINANIEEANALIDDYARRRIEEDSWWKYAGRNGKVSKKKETKWGYDKKKILEAGVDDKFIKVKTTRELDWAEYKKTLTEIDDGRLVNENGEVVVSAKVTHGLKITIKPTEG</sequence>
<evidence type="ECO:0000313" key="2">
    <source>
        <dbReference type="EMBL" id="EEX25230.1"/>
    </source>
</evidence>
<keyword evidence="1" id="KW-0175">Coiled coil</keyword>
<dbReference type="GO" id="GO:0003690">
    <property type="term" value="F:double-stranded DNA binding"/>
    <property type="evidence" value="ECO:0007669"/>
    <property type="project" value="InterPro"/>
</dbReference>
<dbReference type="EMBL" id="GG704704">
    <property type="protein sequence ID" value="EEX25230.1"/>
    <property type="molecule type" value="Genomic_DNA"/>
</dbReference>
<dbReference type="InterPro" id="IPR009951">
    <property type="entry name" value="Host-nuc_inhib_Gam"/>
</dbReference>
<reference evidence="2" key="1">
    <citation type="submission" date="2009-08" db="EMBL/GenBank/DDBJ databases">
        <title>The Genome Sequence of Lactobacillus fermentum 28-3-CHN.</title>
        <authorList>
            <consortium name="The Broad Institute Genome Sequencing Platform"/>
            <person name="Ward D."/>
            <person name="Feldgarden M."/>
            <person name="Earl A."/>
            <person name="Young S.K."/>
            <person name="Zeng Q."/>
            <person name="Koehrsen M."/>
            <person name="Alvarado L."/>
            <person name="Berlin A."/>
            <person name="Bochicchio J."/>
            <person name="Borenstein D."/>
            <person name="Chapman S.B."/>
            <person name="Chen Z."/>
            <person name="Engels R."/>
            <person name="Freedman E."/>
            <person name="Gellesch M."/>
            <person name="Goldberg J."/>
            <person name="Griggs A."/>
            <person name="Gujja S."/>
            <person name="Heilman E."/>
            <person name="Heiman D."/>
            <person name="Hepburn T."/>
            <person name="Howarth C."/>
            <person name="Jen D."/>
            <person name="Larson L."/>
            <person name="Lewis B."/>
            <person name="Mehta T."/>
            <person name="Park D."/>
            <person name="Pearson M."/>
            <person name="Roberts A."/>
            <person name="Saif S."/>
            <person name="Shea T."/>
            <person name="Shenoy N."/>
            <person name="Sisk P."/>
            <person name="Stolte C."/>
            <person name="Sykes S."/>
            <person name="Thomson T."/>
            <person name="Walk T."/>
            <person name="White J."/>
            <person name="Yandava C."/>
            <person name="Liu Y."/>
            <person name="Xu Q."/>
            <person name="Haas B."/>
            <person name="Nusbaum C."/>
            <person name="Birren B."/>
        </authorList>
    </citation>
    <scope>NUCLEOTIDE SEQUENCE</scope>
    <source>
        <strain evidence="2">28-3-CHN</strain>
    </source>
</reference>
<gene>
    <name evidence="2" type="ORF">HMPREF0513_01334</name>
</gene>
<dbReference type="Proteomes" id="UP000004920">
    <property type="component" value="Unassembled WGS sequence"/>
</dbReference>
<accession>D0DUJ5</accession>
<feature type="coiled-coil region" evidence="1">
    <location>
        <begin position="23"/>
        <end position="72"/>
    </location>
</feature>